<protein>
    <submittedName>
        <fullName evidence="1">Uncharacterized protein</fullName>
    </submittedName>
</protein>
<organism evidence="1 2">
    <name type="scientific">Paramuricea clavata</name>
    <name type="common">Red gorgonian</name>
    <name type="synonym">Violescent sea-whip</name>
    <dbReference type="NCBI Taxonomy" id="317549"/>
    <lineage>
        <taxon>Eukaryota</taxon>
        <taxon>Metazoa</taxon>
        <taxon>Cnidaria</taxon>
        <taxon>Anthozoa</taxon>
        <taxon>Octocorallia</taxon>
        <taxon>Malacalcyonacea</taxon>
        <taxon>Plexauridae</taxon>
        <taxon>Paramuricea</taxon>
    </lineage>
</organism>
<sequence length="621" mass="70056">MISGSSTRIQQSALKRAASFLQKSVLNFLEEADPLPWPPTVESLVSRERQYPELLQLFFKELFSFKGSHHVTAERVDRLTDSFCQDVIHAVSKGKFLTPKHASLGLGLHSMTGQKLPITILARLGHCITYDAINEIETAQAELVSTIFWWDNFDRNVETASGAGSIHNTPGIAFQEHSEAAVMKQDDISIPRSKRRSIQLPKETVDKRVAVNPKAEPPSLAKIQSRPAPTSAQMYCSKLLQIWKSVRYLNSANQTNPRFVGWIVRRFQQAHSKATLMTYLPPISSPITEYSTIIEMFHQSRQLAKLSNMSYTHITLDAGAAIKAFHVVWNNPAAWSDIIIHLGDFHSMMTFFAVIGRFVESSGFEDVLFQAGLCSSGSITGVMSGKHYNRCWLVHEAFSEALERRFVEQYLPTMPKKVEECAQSNLAQATSLTNILNDDTVKEYVDQCQIQKTKCLNGEFGKTPQFWAKYMELLDRQQKLHFSVNTNDYDLRMLIWKESLPLCFATNRVHYARYGTYYVSGLEGIDSTHPGARQEIEDLGLSVRRNQLGIGQSIDMTGEQSYMRNAKTAGGITQFAAKESTVTKWVMNRPYQTKFVESLLELSGVCTTMSNPRNVCEAVKF</sequence>
<dbReference type="PANTHER" id="PTHR46704">
    <property type="entry name" value="CXC DOMAIN-CONTAINING PROTEIN-RELATED"/>
    <property type="match status" value="1"/>
</dbReference>
<dbReference type="OrthoDB" id="7303603at2759"/>
<evidence type="ECO:0000313" key="2">
    <source>
        <dbReference type="Proteomes" id="UP001152795"/>
    </source>
</evidence>
<gene>
    <name evidence="1" type="ORF">PACLA_8A015221</name>
</gene>
<dbReference type="AlphaFoldDB" id="A0A6S7HZF0"/>
<keyword evidence="2" id="KW-1185">Reference proteome</keyword>
<dbReference type="EMBL" id="CACRXK020003755">
    <property type="protein sequence ID" value="CAB4000101.1"/>
    <property type="molecule type" value="Genomic_DNA"/>
</dbReference>
<comment type="caution">
    <text evidence="1">The sequence shown here is derived from an EMBL/GenBank/DDBJ whole genome shotgun (WGS) entry which is preliminary data.</text>
</comment>
<dbReference type="Proteomes" id="UP001152795">
    <property type="component" value="Unassembled WGS sequence"/>
</dbReference>
<reference evidence="1" key="1">
    <citation type="submission" date="2020-04" db="EMBL/GenBank/DDBJ databases">
        <authorList>
            <person name="Alioto T."/>
            <person name="Alioto T."/>
            <person name="Gomez Garrido J."/>
        </authorList>
    </citation>
    <scope>NUCLEOTIDE SEQUENCE</scope>
    <source>
        <strain evidence="1">A484AB</strain>
    </source>
</reference>
<dbReference type="PANTHER" id="PTHR46704:SF9">
    <property type="entry name" value="BHLH DOMAIN-CONTAINING PROTEIN"/>
    <property type="match status" value="1"/>
</dbReference>
<accession>A0A6S7HZF0</accession>
<proteinExistence type="predicted"/>
<evidence type="ECO:0000313" key="1">
    <source>
        <dbReference type="EMBL" id="CAB4000101.1"/>
    </source>
</evidence>
<name>A0A6S7HZF0_PARCT</name>